<comment type="caution">
    <text evidence="4">The sequence shown here is derived from an EMBL/GenBank/DDBJ whole genome shotgun (WGS) entry which is preliminary data.</text>
</comment>
<dbReference type="InterPro" id="IPR036291">
    <property type="entry name" value="NAD(P)-bd_dom_sf"/>
</dbReference>
<evidence type="ECO:0000313" key="5">
    <source>
        <dbReference type="Proteomes" id="UP001285921"/>
    </source>
</evidence>
<dbReference type="RefSeq" id="WP_317978607.1">
    <property type="nucleotide sequence ID" value="NZ_BTCL01000001.1"/>
</dbReference>
<dbReference type="PANTHER" id="PTHR43377:SF1">
    <property type="entry name" value="BILIVERDIN REDUCTASE A"/>
    <property type="match status" value="1"/>
</dbReference>
<feature type="domain" description="Gfo/Idh/MocA-like oxidoreductase N-terminal" evidence="2">
    <location>
        <begin position="32"/>
        <end position="141"/>
    </location>
</feature>
<evidence type="ECO:0000259" key="2">
    <source>
        <dbReference type="Pfam" id="PF01408"/>
    </source>
</evidence>
<comment type="similarity">
    <text evidence="1">Belongs to the Gfo/Idh/MocA family.</text>
</comment>
<dbReference type="SUPFAM" id="SSF51735">
    <property type="entry name" value="NAD(P)-binding Rossmann-fold domains"/>
    <property type="match status" value="1"/>
</dbReference>
<dbReference type="Gene3D" id="3.30.360.10">
    <property type="entry name" value="Dihydrodipicolinate Reductase, domain 2"/>
    <property type="match status" value="1"/>
</dbReference>
<protein>
    <submittedName>
        <fullName evidence="4">Oxidoreductase</fullName>
    </submittedName>
</protein>
<accession>A0ABQ6NDX9</accession>
<evidence type="ECO:0000259" key="3">
    <source>
        <dbReference type="Pfam" id="PF02894"/>
    </source>
</evidence>
<sequence>MNNADKKLKVALIGAGGAISSRGRSEGFQSAGSWGLQHARIWEARPDVDFCAIVGRNAARTKEKAELFGTKAYTRIADMLEKETPDLVSMCLPNQGHFEATLEVIQAGYPLLVEKPLVFSLKEADILLNEAAKRNVFFAINFNHRYAKPVQLAHAAIKGGKLGELSFATWRFGGEGSSDHPHANLIETQCHGFDMLEHLCGPVESVMAEMTDKTGGGYRTLSLALRFENGAVGSLVGSYDSSYAYPDTHRVEINGSLGRCVIQDTVKKYTFHAAGNEVGESWEAGYFNDADRDFHRTFDYHVDALLQALRNGEAPPVHASAGYRALLIAEAAIQSYELGRRVQVEK</sequence>
<feature type="domain" description="Gfo/Idh/MocA-like oxidoreductase C-terminal" evidence="3">
    <location>
        <begin position="185"/>
        <end position="344"/>
    </location>
</feature>
<name>A0ABQ6NDX9_9BACL</name>
<dbReference type="Pfam" id="PF01408">
    <property type="entry name" value="GFO_IDH_MocA"/>
    <property type="match status" value="1"/>
</dbReference>
<keyword evidence="5" id="KW-1185">Reference proteome</keyword>
<evidence type="ECO:0000256" key="1">
    <source>
        <dbReference type="ARBA" id="ARBA00010928"/>
    </source>
</evidence>
<organism evidence="4 5">
    <name type="scientific">Paenibacillus glycanilyticus</name>
    <dbReference type="NCBI Taxonomy" id="126569"/>
    <lineage>
        <taxon>Bacteria</taxon>
        <taxon>Bacillati</taxon>
        <taxon>Bacillota</taxon>
        <taxon>Bacilli</taxon>
        <taxon>Bacillales</taxon>
        <taxon>Paenibacillaceae</taxon>
        <taxon>Paenibacillus</taxon>
    </lineage>
</organism>
<dbReference type="Proteomes" id="UP001285921">
    <property type="component" value="Unassembled WGS sequence"/>
</dbReference>
<dbReference type="InterPro" id="IPR004104">
    <property type="entry name" value="Gfo/Idh/MocA-like_OxRdtase_C"/>
</dbReference>
<reference evidence="4 5" key="1">
    <citation type="submission" date="2023-05" db="EMBL/GenBank/DDBJ databases">
        <title>Draft genome of Paenibacillus sp. CCS26.</title>
        <authorList>
            <person name="Akita H."/>
            <person name="Shinto Y."/>
            <person name="Kimura Z."/>
        </authorList>
    </citation>
    <scope>NUCLEOTIDE SEQUENCE [LARGE SCALE GENOMIC DNA]</scope>
    <source>
        <strain evidence="4 5">CCS26</strain>
    </source>
</reference>
<proteinExistence type="inferred from homology"/>
<dbReference type="Gene3D" id="3.40.50.720">
    <property type="entry name" value="NAD(P)-binding Rossmann-like Domain"/>
    <property type="match status" value="1"/>
</dbReference>
<dbReference type="SUPFAM" id="SSF55347">
    <property type="entry name" value="Glyceraldehyde-3-phosphate dehydrogenase-like, C-terminal domain"/>
    <property type="match status" value="1"/>
</dbReference>
<dbReference type="Pfam" id="PF02894">
    <property type="entry name" value="GFO_IDH_MocA_C"/>
    <property type="match status" value="1"/>
</dbReference>
<dbReference type="PANTHER" id="PTHR43377">
    <property type="entry name" value="BILIVERDIN REDUCTASE A"/>
    <property type="match status" value="1"/>
</dbReference>
<evidence type="ECO:0000313" key="4">
    <source>
        <dbReference type="EMBL" id="GMK43243.1"/>
    </source>
</evidence>
<dbReference type="EMBL" id="BTCL01000001">
    <property type="protein sequence ID" value="GMK43243.1"/>
    <property type="molecule type" value="Genomic_DNA"/>
</dbReference>
<gene>
    <name evidence="4" type="ORF">PghCCS26_03700</name>
</gene>
<dbReference type="InterPro" id="IPR000683">
    <property type="entry name" value="Gfo/Idh/MocA-like_OxRdtase_N"/>
</dbReference>
<dbReference type="InterPro" id="IPR051450">
    <property type="entry name" value="Gfo/Idh/MocA_Oxidoreductases"/>
</dbReference>